<dbReference type="Pfam" id="PF00249">
    <property type="entry name" value="Myb_DNA-binding"/>
    <property type="match status" value="1"/>
</dbReference>
<dbReference type="Gene3D" id="3.30.530.20">
    <property type="match status" value="1"/>
</dbReference>
<keyword evidence="3" id="KW-0238">DNA-binding</keyword>
<evidence type="ECO:0000313" key="8">
    <source>
        <dbReference type="EMBL" id="CAD6227884.1"/>
    </source>
</evidence>
<feature type="compositionally biased region" description="Acidic residues" evidence="6">
    <location>
        <begin position="347"/>
        <end position="364"/>
    </location>
</feature>
<name>A0A811NTD6_9POAL</name>
<dbReference type="InterPro" id="IPR023393">
    <property type="entry name" value="START-like_dom_sf"/>
</dbReference>
<comment type="subcellular location">
    <subcellularLocation>
        <location evidence="1">Nucleus</location>
    </subcellularLocation>
</comment>
<dbReference type="SUPFAM" id="SSF55961">
    <property type="entry name" value="Bet v1-like"/>
    <property type="match status" value="1"/>
</dbReference>
<dbReference type="InterPro" id="IPR001005">
    <property type="entry name" value="SANT/Myb"/>
</dbReference>
<keyword evidence="4" id="KW-0804">Transcription</keyword>
<evidence type="ECO:0000256" key="6">
    <source>
        <dbReference type="SAM" id="MobiDB-lite"/>
    </source>
</evidence>
<dbReference type="PANTHER" id="PTHR31442:SF21">
    <property type="entry name" value="TRANSCRIPTION FACTOR BOA-RELATED"/>
    <property type="match status" value="1"/>
</dbReference>
<evidence type="ECO:0000313" key="9">
    <source>
        <dbReference type="Proteomes" id="UP000604825"/>
    </source>
</evidence>
<dbReference type="OrthoDB" id="5732at2759"/>
<dbReference type="Gene3D" id="1.10.10.60">
    <property type="entry name" value="Homeodomain-like"/>
    <property type="match status" value="1"/>
</dbReference>
<dbReference type="PANTHER" id="PTHR31442">
    <property type="entry name" value="HOMEODOMAIN-LIKE SUPERFAMILY PROTEIN-RELATED"/>
    <property type="match status" value="1"/>
</dbReference>
<feature type="region of interest" description="Disordered" evidence="6">
    <location>
        <begin position="257"/>
        <end position="285"/>
    </location>
</feature>
<dbReference type="NCBIfam" id="TIGR01557">
    <property type="entry name" value="myb_SHAQKYF"/>
    <property type="match status" value="1"/>
</dbReference>
<evidence type="ECO:0000256" key="5">
    <source>
        <dbReference type="ARBA" id="ARBA00023242"/>
    </source>
</evidence>
<dbReference type="PROSITE" id="PS51294">
    <property type="entry name" value="HTH_MYB"/>
    <property type="match status" value="1"/>
</dbReference>
<dbReference type="InterPro" id="IPR044841">
    <property type="entry name" value="LUX/BOA-like"/>
</dbReference>
<dbReference type="GO" id="GO:0005634">
    <property type="term" value="C:nucleus"/>
    <property type="evidence" value="ECO:0007669"/>
    <property type="project" value="UniProtKB-SubCell"/>
</dbReference>
<evidence type="ECO:0000256" key="1">
    <source>
        <dbReference type="ARBA" id="ARBA00004123"/>
    </source>
</evidence>
<dbReference type="GO" id="GO:0003677">
    <property type="term" value="F:DNA binding"/>
    <property type="evidence" value="ECO:0007669"/>
    <property type="project" value="UniProtKB-KW"/>
</dbReference>
<dbReference type="CDD" id="cd08866">
    <property type="entry name" value="SRPBCC_11"/>
    <property type="match status" value="1"/>
</dbReference>
<feature type="region of interest" description="Disordered" evidence="6">
    <location>
        <begin position="325"/>
        <end position="364"/>
    </location>
</feature>
<organism evidence="8 9">
    <name type="scientific">Miscanthus lutarioriparius</name>
    <dbReference type="NCBI Taxonomy" id="422564"/>
    <lineage>
        <taxon>Eukaryota</taxon>
        <taxon>Viridiplantae</taxon>
        <taxon>Streptophyta</taxon>
        <taxon>Embryophyta</taxon>
        <taxon>Tracheophyta</taxon>
        <taxon>Spermatophyta</taxon>
        <taxon>Magnoliopsida</taxon>
        <taxon>Liliopsida</taxon>
        <taxon>Poales</taxon>
        <taxon>Poaceae</taxon>
        <taxon>PACMAD clade</taxon>
        <taxon>Panicoideae</taxon>
        <taxon>Andropogonodae</taxon>
        <taxon>Andropogoneae</taxon>
        <taxon>Saccharinae</taxon>
        <taxon>Miscanthus</taxon>
    </lineage>
</organism>
<proteinExistence type="predicted"/>
<feature type="compositionally biased region" description="Low complexity" evidence="6">
    <location>
        <begin position="118"/>
        <end position="137"/>
    </location>
</feature>
<feature type="region of interest" description="Disordered" evidence="6">
    <location>
        <begin position="76"/>
        <end position="142"/>
    </location>
</feature>
<dbReference type="Proteomes" id="UP000604825">
    <property type="component" value="Unassembled WGS sequence"/>
</dbReference>
<keyword evidence="9" id="KW-1185">Reference proteome</keyword>
<dbReference type="InterPro" id="IPR006447">
    <property type="entry name" value="Myb_dom_plants"/>
</dbReference>
<protein>
    <recommendedName>
        <fullName evidence="7">HTH myb-type domain-containing protein</fullName>
    </recommendedName>
</protein>
<evidence type="ECO:0000256" key="2">
    <source>
        <dbReference type="ARBA" id="ARBA00023015"/>
    </source>
</evidence>
<reference evidence="8" key="1">
    <citation type="submission" date="2020-10" db="EMBL/GenBank/DDBJ databases">
        <authorList>
            <person name="Han B."/>
            <person name="Lu T."/>
            <person name="Zhao Q."/>
            <person name="Huang X."/>
            <person name="Zhao Y."/>
        </authorList>
    </citation>
    <scope>NUCLEOTIDE SEQUENCE</scope>
</reference>
<keyword evidence="2" id="KW-0805">Transcription regulation</keyword>
<dbReference type="InterPro" id="IPR009057">
    <property type="entry name" value="Homeodomain-like_sf"/>
</dbReference>
<dbReference type="GO" id="GO:0003700">
    <property type="term" value="F:DNA-binding transcription factor activity"/>
    <property type="evidence" value="ECO:0007669"/>
    <property type="project" value="InterPro"/>
</dbReference>
<sequence length="568" mass="61995">MGEEAVDDYELHMVCYGGGGGDDDGRVMEWESGLPGDDELTPLSQPLVPPGLAAAFRIPPEPGRTLLDVHRASAATVSRLRRAPSSSSSGSGGSGSSFAPFHPQAGAAGHARGDEGADSSAAIGGAATNTTNNANSSKRPRLVWTPQLHKRFVDVVAHLGIKNAVPKTIMQLMNVEGLTRENVASHLQKYRLYVKRMQGLSNEGPSPSDHIFASTPVPHSLVHEPQPQQVPVPTSMYAMHGVAAVGMVPMASGGQAYHHYHHHNGGGTDRQTVRGGGKRTRTREGHGDLLLLRLLPQPRPLPLPRLRTASPARLRLVFPSAPSSRLSSRRITASPHPPLDVAAGDATGEDDWPAPDDDQDQEQEDRDELIGFQIQVSKVGKRNRRLVRARVRVHAPLEAVWATLTDYEGLADFIPGLSECHLLDQHDGFARLYQVGEQDIALGFKFNAKGTIDCYEGDMELLPTAGARRREIAFNMIDGDFKLFQGQWSVEEHVEGGGNSEEQEFQTTLSYLLELEPKLWVPVRLLEGRICSEIKNNLVCIREQAQRIQRLQHEGGGLHEDDTGTWDC</sequence>
<evidence type="ECO:0000259" key="7">
    <source>
        <dbReference type="PROSITE" id="PS51294"/>
    </source>
</evidence>
<accession>A0A811NTD6</accession>
<feature type="domain" description="HTH myb-type" evidence="7">
    <location>
        <begin position="136"/>
        <end position="195"/>
    </location>
</feature>
<dbReference type="SUPFAM" id="SSF46689">
    <property type="entry name" value="Homeodomain-like"/>
    <property type="match status" value="1"/>
</dbReference>
<gene>
    <name evidence="8" type="ORF">NCGR_LOCUS18825</name>
</gene>
<dbReference type="EMBL" id="CAJGYO010000005">
    <property type="protein sequence ID" value="CAD6227884.1"/>
    <property type="molecule type" value="Genomic_DNA"/>
</dbReference>
<dbReference type="InterPro" id="IPR017930">
    <property type="entry name" value="Myb_dom"/>
</dbReference>
<comment type="caution">
    <text evidence="8">The sequence shown here is derived from an EMBL/GenBank/DDBJ whole genome shotgun (WGS) entry which is preliminary data.</text>
</comment>
<evidence type="ECO:0000256" key="4">
    <source>
        <dbReference type="ARBA" id="ARBA00023163"/>
    </source>
</evidence>
<keyword evidence="5" id="KW-0539">Nucleus</keyword>
<dbReference type="FunFam" id="1.10.10.60:FF:000007">
    <property type="entry name" value="Two-component response regulator"/>
    <property type="match status" value="1"/>
</dbReference>
<evidence type="ECO:0000256" key="3">
    <source>
        <dbReference type="ARBA" id="ARBA00023125"/>
    </source>
</evidence>
<dbReference type="AlphaFoldDB" id="A0A811NTD6"/>
<dbReference type="InterPro" id="IPR005031">
    <property type="entry name" value="COQ10_START"/>
</dbReference>
<dbReference type="Pfam" id="PF03364">
    <property type="entry name" value="Polyketide_cyc"/>
    <property type="match status" value="1"/>
</dbReference>